<dbReference type="PANTHER" id="PTHR43884">
    <property type="entry name" value="ACYL-COA DEHYDROGENASE"/>
    <property type="match status" value="1"/>
</dbReference>
<comment type="similarity">
    <text evidence="2 5">Belongs to the acyl-CoA dehydrogenase family.</text>
</comment>
<dbReference type="STRING" id="582692.SAMN05720606_101162"/>
<dbReference type="SUPFAM" id="SSF47203">
    <property type="entry name" value="Acyl-CoA dehydrogenase C-terminal domain-like"/>
    <property type="match status" value="1"/>
</dbReference>
<evidence type="ECO:0000256" key="1">
    <source>
        <dbReference type="ARBA" id="ARBA00001974"/>
    </source>
</evidence>
<keyword evidence="4 5" id="KW-0274">FAD</keyword>
<dbReference type="GO" id="GO:0003995">
    <property type="term" value="F:acyl-CoA dehydrogenase activity"/>
    <property type="evidence" value="ECO:0007669"/>
    <property type="project" value="TreeGrafter"/>
</dbReference>
<dbReference type="InterPro" id="IPR009075">
    <property type="entry name" value="AcylCo_DH/oxidase_C"/>
</dbReference>
<comment type="cofactor">
    <cofactor evidence="1 5">
        <name>FAD</name>
        <dbReference type="ChEBI" id="CHEBI:57692"/>
    </cofactor>
</comment>
<evidence type="ECO:0000259" key="6">
    <source>
        <dbReference type="Pfam" id="PF00441"/>
    </source>
</evidence>
<dbReference type="InterPro" id="IPR009100">
    <property type="entry name" value="AcylCoA_DH/oxidase_NM_dom_sf"/>
</dbReference>
<dbReference type="InterPro" id="IPR013786">
    <property type="entry name" value="AcylCoA_DH/ox_N"/>
</dbReference>
<evidence type="ECO:0000256" key="5">
    <source>
        <dbReference type="RuleBase" id="RU362125"/>
    </source>
</evidence>
<evidence type="ECO:0000256" key="3">
    <source>
        <dbReference type="ARBA" id="ARBA00022630"/>
    </source>
</evidence>
<dbReference type="Pfam" id="PF02770">
    <property type="entry name" value="Acyl-CoA_dh_M"/>
    <property type="match status" value="1"/>
</dbReference>
<dbReference type="GO" id="GO:0050660">
    <property type="term" value="F:flavin adenine dinucleotide binding"/>
    <property type="evidence" value="ECO:0007669"/>
    <property type="project" value="InterPro"/>
</dbReference>
<feature type="domain" description="Acyl-CoA dehydrogenase/oxidase N-terminal" evidence="8">
    <location>
        <begin position="7"/>
        <end position="118"/>
    </location>
</feature>
<dbReference type="InterPro" id="IPR037069">
    <property type="entry name" value="AcylCoA_DH/ox_N_sf"/>
</dbReference>
<gene>
    <name evidence="9" type="ORF">SAMN05720606_101162</name>
</gene>
<evidence type="ECO:0000259" key="7">
    <source>
        <dbReference type="Pfam" id="PF02770"/>
    </source>
</evidence>
<dbReference type="Proteomes" id="UP000198538">
    <property type="component" value="Unassembled WGS sequence"/>
</dbReference>
<dbReference type="InterPro" id="IPR046373">
    <property type="entry name" value="Acyl-CoA_Oxase/DH_mid-dom_sf"/>
</dbReference>
<accession>A0A1G5AZB2</accession>
<dbReference type="Pfam" id="PF02771">
    <property type="entry name" value="Acyl-CoA_dh_N"/>
    <property type="match status" value="1"/>
</dbReference>
<dbReference type="Gene3D" id="1.20.140.10">
    <property type="entry name" value="Butyryl-CoA Dehydrogenase, subunit A, domain 3"/>
    <property type="match status" value="1"/>
</dbReference>
<organism evidence="9 10">
    <name type="scientific">Paenibacillus polysaccharolyticus</name>
    <dbReference type="NCBI Taxonomy" id="582692"/>
    <lineage>
        <taxon>Bacteria</taxon>
        <taxon>Bacillati</taxon>
        <taxon>Bacillota</taxon>
        <taxon>Bacilli</taxon>
        <taxon>Bacillales</taxon>
        <taxon>Paenibacillaceae</taxon>
        <taxon>Paenibacillus</taxon>
    </lineage>
</organism>
<evidence type="ECO:0000313" key="9">
    <source>
        <dbReference type="EMBL" id="SCX83182.1"/>
    </source>
</evidence>
<dbReference type="InterPro" id="IPR036250">
    <property type="entry name" value="AcylCo_DH-like_C"/>
</dbReference>
<proteinExistence type="inferred from homology"/>
<dbReference type="AlphaFoldDB" id="A0A1G5AZB2"/>
<dbReference type="RefSeq" id="WP_090914991.1">
    <property type="nucleotide sequence ID" value="NZ_FMVM01000001.1"/>
</dbReference>
<dbReference type="SUPFAM" id="SSF56645">
    <property type="entry name" value="Acyl-CoA dehydrogenase NM domain-like"/>
    <property type="match status" value="1"/>
</dbReference>
<sequence length="385" mass="42840">MIELDSKQEQEILHEAELFATREIRPYARQIQEQQSIPRSLIRAMAERGYLAASIPHEYGGMGLGPKAYGLLTEVFGKALPAVRSLLTVHTSLVSETLVRFGSPDQKSSWLPKLVRGEWIGAFGLTEPEVGSDAKNVKTTWREEEDCYVLNGKKKWITFGDVADVFIIVASQEGRSTAFWVERQFDGVQTQAIEGVMVGGETGIAEIDLHEVRVPKSHLIGRMHEGFEYIVSGALDQGRYSIAWAGLAIAQEALDSMVTYSRKRKQFDQKLSHFQLIRGMIGDAVTKVHAARALCLRAAELREAKDPQAVMETTIAKYFTSKIAVEVANDALQVHGANGISSEYPVSRLYKEAKILEIIEGSSQMQQEMISHYGLKTYYKRGGGL</sequence>
<evidence type="ECO:0000313" key="10">
    <source>
        <dbReference type="Proteomes" id="UP000198538"/>
    </source>
</evidence>
<dbReference type="FunFam" id="1.20.140.10:FF:000004">
    <property type="entry name" value="Acyl-CoA dehydrogenase FadE25"/>
    <property type="match status" value="1"/>
</dbReference>
<feature type="domain" description="Acyl-CoA oxidase/dehydrogenase middle" evidence="7">
    <location>
        <begin position="122"/>
        <end position="207"/>
    </location>
</feature>
<dbReference type="EMBL" id="FMVM01000001">
    <property type="protein sequence ID" value="SCX83182.1"/>
    <property type="molecule type" value="Genomic_DNA"/>
</dbReference>
<keyword evidence="5" id="KW-0560">Oxidoreductase</keyword>
<dbReference type="PIRSF" id="PIRSF016578">
    <property type="entry name" value="HsaA"/>
    <property type="match status" value="1"/>
</dbReference>
<keyword evidence="3 5" id="KW-0285">Flavoprotein</keyword>
<dbReference type="InterPro" id="IPR006091">
    <property type="entry name" value="Acyl-CoA_Oxase/DH_mid-dom"/>
</dbReference>
<reference evidence="10" key="1">
    <citation type="submission" date="2016-10" db="EMBL/GenBank/DDBJ databases">
        <authorList>
            <person name="Varghese N."/>
            <person name="Submissions S."/>
        </authorList>
    </citation>
    <scope>NUCLEOTIDE SEQUENCE [LARGE SCALE GENOMIC DNA]</scope>
    <source>
        <strain evidence="10">BL9</strain>
    </source>
</reference>
<keyword evidence="10" id="KW-1185">Reference proteome</keyword>
<evidence type="ECO:0000256" key="2">
    <source>
        <dbReference type="ARBA" id="ARBA00009347"/>
    </source>
</evidence>
<evidence type="ECO:0000256" key="4">
    <source>
        <dbReference type="ARBA" id="ARBA00022827"/>
    </source>
</evidence>
<dbReference type="Gene3D" id="1.10.540.10">
    <property type="entry name" value="Acyl-CoA dehydrogenase/oxidase, N-terminal domain"/>
    <property type="match status" value="1"/>
</dbReference>
<protein>
    <recommendedName>
        <fullName evidence="11">Acyl-CoA dehydrogenase</fullName>
    </recommendedName>
</protein>
<dbReference type="Gene3D" id="2.40.110.10">
    <property type="entry name" value="Butyryl-CoA Dehydrogenase, subunit A, domain 2"/>
    <property type="match status" value="1"/>
</dbReference>
<evidence type="ECO:0000259" key="8">
    <source>
        <dbReference type="Pfam" id="PF02771"/>
    </source>
</evidence>
<evidence type="ECO:0008006" key="11">
    <source>
        <dbReference type="Google" id="ProtNLM"/>
    </source>
</evidence>
<dbReference type="PANTHER" id="PTHR43884:SF12">
    <property type="entry name" value="ISOVALERYL-COA DEHYDROGENASE, MITOCHONDRIAL-RELATED"/>
    <property type="match status" value="1"/>
</dbReference>
<dbReference type="Pfam" id="PF00441">
    <property type="entry name" value="Acyl-CoA_dh_1"/>
    <property type="match status" value="1"/>
</dbReference>
<feature type="domain" description="Acyl-CoA dehydrogenase/oxidase C-terminal" evidence="6">
    <location>
        <begin position="225"/>
        <end position="371"/>
    </location>
</feature>
<name>A0A1G5AZB2_9BACL</name>